<keyword evidence="3" id="KW-1185">Reference proteome</keyword>
<dbReference type="CDD" id="cd00211">
    <property type="entry name" value="PTS_IIA_fru"/>
    <property type="match status" value="1"/>
</dbReference>
<dbReference type="PANTHER" id="PTHR47738">
    <property type="entry name" value="PTS SYSTEM FRUCTOSE-LIKE EIIA COMPONENT-RELATED"/>
    <property type="match status" value="1"/>
</dbReference>
<protein>
    <submittedName>
        <fullName evidence="2">PTS IIA-like nitrogen-regulatory protein PtsN</fullName>
    </submittedName>
</protein>
<feature type="domain" description="PTS EIIA type-2" evidence="1">
    <location>
        <begin position="5"/>
        <end position="152"/>
    </location>
</feature>
<evidence type="ECO:0000313" key="3">
    <source>
        <dbReference type="Proteomes" id="UP000189426"/>
    </source>
</evidence>
<evidence type="ECO:0000259" key="1">
    <source>
        <dbReference type="PROSITE" id="PS51094"/>
    </source>
</evidence>
<dbReference type="AlphaFoldDB" id="A0A1V3IGJ2"/>
<dbReference type="InterPro" id="IPR002178">
    <property type="entry name" value="PTS_EIIA_type-2_dom"/>
</dbReference>
<name>A0A1V3IGJ2_9PAST</name>
<dbReference type="NCBIfam" id="TIGR01419">
    <property type="entry name" value="nitro_reg_IIA"/>
    <property type="match status" value="1"/>
</dbReference>
<dbReference type="RefSeq" id="WP_077493785.1">
    <property type="nucleotide sequence ID" value="NZ_MLHG01000026.1"/>
</dbReference>
<dbReference type="GO" id="GO:0008982">
    <property type="term" value="F:protein-N(PI)-phosphohistidine-sugar phosphotransferase activity"/>
    <property type="evidence" value="ECO:0007669"/>
    <property type="project" value="InterPro"/>
</dbReference>
<dbReference type="STRING" id="1908257.BKK47_04820"/>
<dbReference type="PANTHER" id="PTHR47738:SF1">
    <property type="entry name" value="NITROGEN REGULATORY PROTEIN"/>
    <property type="match status" value="1"/>
</dbReference>
<gene>
    <name evidence="2" type="ORF">BKK47_04820</name>
</gene>
<dbReference type="Pfam" id="PF00359">
    <property type="entry name" value="PTS_EIIA_2"/>
    <property type="match status" value="1"/>
</dbReference>
<dbReference type="GO" id="GO:0009401">
    <property type="term" value="P:phosphoenolpyruvate-dependent sugar phosphotransferase system"/>
    <property type="evidence" value="ECO:0007669"/>
    <property type="project" value="InterPro"/>
</dbReference>
<dbReference type="InterPro" id="IPR016152">
    <property type="entry name" value="PTrfase/Anion_transptr"/>
</dbReference>
<dbReference type="Proteomes" id="UP000189426">
    <property type="component" value="Unassembled WGS sequence"/>
</dbReference>
<sequence length="167" mass="18801">MKLTELFHPENIRQGVCFSSKKRLFESIAHFVVEQLHCEKGEQACFECLFEREKLGNSGLGNGVAMPKAKLPPKATDKALAVFLQLETPIDYGAQDGKPIDLVFAVLVPENQCQTYIPVLSHLTEKITDKNFLKQLRSAKSADEIWQVFEMADQTTEETHSLTESET</sequence>
<reference evidence="2 3" key="1">
    <citation type="submission" date="2016-10" db="EMBL/GenBank/DDBJ databases">
        <title>Rodentibacter gen. nov. and new species.</title>
        <authorList>
            <person name="Christensen H."/>
        </authorList>
    </citation>
    <scope>NUCLEOTIDE SEQUENCE [LARGE SCALE GENOMIC DNA]</scope>
    <source>
        <strain evidence="2 3">Ppn418</strain>
    </source>
</reference>
<dbReference type="Gene3D" id="3.40.930.10">
    <property type="entry name" value="Mannitol-specific EII, Chain A"/>
    <property type="match status" value="1"/>
</dbReference>
<dbReference type="InterPro" id="IPR051541">
    <property type="entry name" value="PTS_SugarTrans_NitroReg"/>
</dbReference>
<dbReference type="GO" id="GO:0030295">
    <property type="term" value="F:protein kinase activator activity"/>
    <property type="evidence" value="ECO:0007669"/>
    <property type="project" value="TreeGrafter"/>
</dbReference>
<organism evidence="2 3">
    <name type="scientific">Rodentibacter mrazii</name>
    <dbReference type="NCBI Taxonomy" id="1908257"/>
    <lineage>
        <taxon>Bacteria</taxon>
        <taxon>Pseudomonadati</taxon>
        <taxon>Pseudomonadota</taxon>
        <taxon>Gammaproteobacteria</taxon>
        <taxon>Pasteurellales</taxon>
        <taxon>Pasteurellaceae</taxon>
        <taxon>Rodentibacter</taxon>
    </lineage>
</organism>
<dbReference type="SUPFAM" id="SSF55804">
    <property type="entry name" value="Phoshotransferase/anion transport protein"/>
    <property type="match status" value="1"/>
</dbReference>
<evidence type="ECO:0000313" key="2">
    <source>
        <dbReference type="EMBL" id="OOF40159.1"/>
    </source>
</evidence>
<proteinExistence type="predicted"/>
<dbReference type="InterPro" id="IPR006320">
    <property type="entry name" value="PTS_Nitro_regul"/>
</dbReference>
<dbReference type="PROSITE" id="PS51094">
    <property type="entry name" value="PTS_EIIA_TYPE_2"/>
    <property type="match status" value="1"/>
</dbReference>
<dbReference type="EMBL" id="MLHG01000026">
    <property type="protein sequence ID" value="OOF40159.1"/>
    <property type="molecule type" value="Genomic_DNA"/>
</dbReference>
<accession>A0A1V3IGJ2</accession>
<comment type="caution">
    <text evidence="2">The sequence shown here is derived from an EMBL/GenBank/DDBJ whole genome shotgun (WGS) entry which is preliminary data.</text>
</comment>